<evidence type="ECO:0000313" key="7">
    <source>
        <dbReference type="Proteomes" id="UP000640583"/>
    </source>
</evidence>
<keyword evidence="7" id="KW-1185">Reference proteome</keyword>
<keyword evidence="2 5" id="KW-0812">Transmembrane</keyword>
<dbReference type="PANTHER" id="PTHR35814:SF1">
    <property type="entry name" value="GLUTATHIONE S-TRANSFERASE-RELATED"/>
    <property type="match status" value="1"/>
</dbReference>
<keyword evidence="3 5" id="KW-1133">Transmembrane helix</keyword>
<comment type="caution">
    <text evidence="6">The sequence shown here is derived from an EMBL/GenBank/DDBJ whole genome shotgun (WGS) entry which is preliminary data.</text>
</comment>
<feature type="transmembrane region" description="Helical" evidence="5">
    <location>
        <begin position="110"/>
        <end position="128"/>
    </location>
</feature>
<comment type="subcellular location">
    <subcellularLocation>
        <location evidence="1">Membrane</location>
    </subcellularLocation>
</comment>
<feature type="transmembrane region" description="Helical" evidence="5">
    <location>
        <begin position="47"/>
        <end position="66"/>
    </location>
</feature>
<name>A0A8J7ICK3_9RHOB</name>
<gene>
    <name evidence="6" type="ORF">H1D41_07395</name>
</gene>
<dbReference type="Gene3D" id="1.20.120.550">
    <property type="entry name" value="Membrane associated eicosanoid/glutathione metabolism-like domain"/>
    <property type="match status" value="1"/>
</dbReference>
<evidence type="ECO:0000313" key="6">
    <source>
        <dbReference type="EMBL" id="MBI1493453.1"/>
    </source>
</evidence>
<accession>A0A8J7ICK3</accession>
<reference evidence="6" key="1">
    <citation type="submission" date="2020-10" db="EMBL/GenBank/DDBJ databases">
        <title>Paenihalocynthiibacter styelae gen. nov., sp. nov., isolated from stalked sea squirt Styela clava.</title>
        <authorList>
            <person name="Kim Y.-O."/>
            <person name="Yoon J.-H."/>
        </authorList>
    </citation>
    <scope>NUCLEOTIDE SEQUENCE</scope>
    <source>
        <strain evidence="6">MYP1-1</strain>
    </source>
</reference>
<evidence type="ECO:0000256" key="3">
    <source>
        <dbReference type="ARBA" id="ARBA00022989"/>
    </source>
</evidence>
<dbReference type="SUPFAM" id="SSF161084">
    <property type="entry name" value="MAPEG domain-like"/>
    <property type="match status" value="1"/>
</dbReference>
<dbReference type="Proteomes" id="UP000640583">
    <property type="component" value="Unassembled WGS sequence"/>
</dbReference>
<proteinExistence type="predicted"/>
<organism evidence="6 7">
    <name type="scientific">Halocynthiibacter styelae</name>
    <dbReference type="NCBI Taxonomy" id="2761955"/>
    <lineage>
        <taxon>Bacteria</taxon>
        <taxon>Pseudomonadati</taxon>
        <taxon>Pseudomonadota</taxon>
        <taxon>Alphaproteobacteria</taxon>
        <taxon>Rhodobacterales</taxon>
        <taxon>Paracoccaceae</taxon>
        <taxon>Halocynthiibacter</taxon>
    </lineage>
</organism>
<dbReference type="InterPro" id="IPR023352">
    <property type="entry name" value="MAPEG-like_dom_sf"/>
</dbReference>
<protein>
    <submittedName>
        <fullName evidence="6">MAPEG family protein</fullName>
    </submittedName>
</protein>
<dbReference type="GO" id="GO:0016020">
    <property type="term" value="C:membrane"/>
    <property type="evidence" value="ECO:0007669"/>
    <property type="project" value="UniProtKB-SubCell"/>
</dbReference>
<keyword evidence="4 5" id="KW-0472">Membrane</keyword>
<dbReference type="Pfam" id="PF01124">
    <property type="entry name" value="MAPEG"/>
    <property type="match status" value="1"/>
</dbReference>
<evidence type="ECO:0000256" key="5">
    <source>
        <dbReference type="SAM" id="Phobius"/>
    </source>
</evidence>
<feature type="transmembrane region" description="Helical" evidence="5">
    <location>
        <begin position="6"/>
        <end position="26"/>
    </location>
</feature>
<feature type="transmembrane region" description="Helical" evidence="5">
    <location>
        <begin position="72"/>
        <end position="90"/>
    </location>
</feature>
<dbReference type="EMBL" id="JADCKQ010000004">
    <property type="protein sequence ID" value="MBI1493453.1"/>
    <property type="molecule type" value="Genomic_DNA"/>
</dbReference>
<evidence type="ECO:0000256" key="2">
    <source>
        <dbReference type="ARBA" id="ARBA00022692"/>
    </source>
</evidence>
<dbReference type="InterPro" id="IPR001129">
    <property type="entry name" value="Membr-assoc_MAPEG"/>
</dbReference>
<dbReference type="AlphaFoldDB" id="A0A8J7ICK3"/>
<sequence>MIPTVTPLYAGILALFLVYLSFQVIFRRQSAKVSLGDGDDSLLSKRIRVHANFVEYAPIGLILLLMAELQGAPLWVCHILGIMLLAGRVMHAKGLAADPQIVPLRKNGMILTFAMLTFAAIANIAHAIF</sequence>
<evidence type="ECO:0000256" key="1">
    <source>
        <dbReference type="ARBA" id="ARBA00004370"/>
    </source>
</evidence>
<evidence type="ECO:0000256" key="4">
    <source>
        <dbReference type="ARBA" id="ARBA00023136"/>
    </source>
</evidence>
<dbReference type="PANTHER" id="PTHR35814">
    <property type="match status" value="1"/>
</dbReference>